<protein>
    <submittedName>
        <fullName evidence="1">Uncharacterized protein</fullName>
    </submittedName>
</protein>
<dbReference type="Proteomes" id="UP000032180">
    <property type="component" value="Chromosome 8"/>
</dbReference>
<reference evidence="1" key="3">
    <citation type="submission" date="2015-04" db="UniProtKB">
        <authorList>
            <consortium name="EnsemblPlants"/>
        </authorList>
    </citation>
    <scope>IDENTIFICATION</scope>
</reference>
<dbReference type="Gramene" id="LPERR08G11180.1">
    <property type="protein sequence ID" value="LPERR08G11180.1"/>
    <property type="gene ID" value="LPERR08G11180"/>
</dbReference>
<proteinExistence type="predicted"/>
<organism evidence="1 2">
    <name type="scientific">Leersia perrieri</name>
    <dbReference type="NCBI Taxonomy" id="77586"/>
    <lineage>
        <taxon>Eukaryota</taxon>
        <taxon>Viridiplantae</taxon>
        <taxon>Streptophyta</taxon>
        <taxon>Embryophyta</taxon>
        <taxon>Tracheophyta</taxon>
        <taxon>Spermatophyta</taxon>
        <taxon>Magnoliopsida</taxon>
        <taxon>Liliopsida</taxon>
        <taxon>Poales</taxon>
        <taxon>Poaceae</taxon>
        <taxon>BOP clade</taxon>
        <taxon>Oryzoideae</taxon>
        <taxon>Oryzeae</taxon>
        <taxon>Oryzinae</taxon>
        <taxon>Leersia</taxon>
    </lineage>
</organism>
<name>A0A0D9X7I9_9ORYZ</name>
<evidence type="ECO:0000313" key="2">
    <source>
        <dbReference type="Proteomes" id="UP000032180"/>
    </source>
</evidence>
<reference evidence="1 2" key="1">
    <citation type="submission" date="2012-08" db="EMBL/GenBank/DDBJ databases">
        <title>Oryza genome evolution.</title>
        <authorList>
            <person name="Wing R.A."/>
        </authorList>
    </citation>
    <scope>NUCLEOTIDE SEQUENCE</scope>
</reference>
<reference evidence="2" key="2">
    <citation type="submission" date="2013-12" db="EMBL/GenBank/DDBJ databases">
        <authorList>
            <person name="Yu Y."/>
            <person name="Lee S."/>
            <person name="de Baynast K."/>
            <person name="Wissotski M."/>
            <person name="Liu L."/>
            <person name="Talag J."/>
            <person name="Goicoechea J."/>
            <person name="Angelova A."/>
            <person name="Jetty R."/>
            <person name="Kudrna D."/>
            <person name="Golser W."/>
            <person name="Rivera L."/>
            <person name="Zhang J."/>
            <person name="Wing R."/>
        </authorList>
    </citation>
    <scope>NUCLEOTIDE SEQUENCE</scope>
</reference>
<evidence type="ECO:0000313" key="1">
    <source>
        <dbReference type="EnsemblPlants" id="LPERR08G11180.1"/>
    </source>
</evidence>
<dbReference type="HOGENOM" id="CLU_2162058_0_0_1"/>
<accession>A0A0D9X7I9</accession>
<dbReference type="EnsemblPlants" id="LPERR08G11180.1">
    <property type="protein sequence ID" value="LPERR08G11180.1"/>
    <property type="gene ID" value="LPERR08G11180"/>
</dbReference>
<sequence length="111" mass="12412">MEMRERVTRVVVAAAAAAGAERFAGSSSSITDYLRYWRPGSRGGGGAGSGVCGGELQTAVRYEKRFPWSLLHPFLHHSTRLVTKMRVSSLRPSRNHHKVVRWHFMMNISLS</sequence>
<dbReference type="STRING" id="77586.A0A0D9X7I9"/>
<keyword evidence="2" id="KW-1185">Reference proteome</keyword>
<dbReference type="AlphaFoldDB" id="A0A0D9X7I9"/>